<gene>
    <name evidence="1" type="ORF">M501DRAFT_758719</name>
</gene>
<name>A0A9P4VSZ1_9PEZI</name>
<sequence length="104" mass="11816">MFYTSVNCPVACIELPISFLQDTNLLFRLFPSLDISFHKRHAQPKGCLYLGSRTLNMPVILKLPNELLDRTCSYVSSTSDINTLRLTCKLLEANASCRLKLQHL</sequence>
<comment type="caution">
    <text evidence="1">The sequence shown here is derived from an EMBL/GenBank/DDBJ whole genome shotgun (WGS) entry which is preliminary data.</text>
</comment>
<proteinExistence type="predicted"/>
<dbReference type="Proteomes" id="UP000799429">
    <property type="component" value="Unassembled WGS sequence"/>
</dbReference>
<dbReference type="EMBL" id="MU006095">
    <property type="protein sequence ID" value="KAF2839054.1"/>
    <property type="molecule type" value="Genomic_DNA"/>
</dbReference>
<evidence type="ECO:0000313" key="1">
    <source>
        <dbReference type="EMBL" id="KAF2839054.1"/>
    </source>
</evidence>
<organism evidence="1 2">
    <name type="scientific">Patellaria atrata CBS 101060</name>
    <dbReference type="NCBI Taxonomy" id="1346257"/>
    <lineage>
        <taxon>Eukaryota</taxon>
        <taxon>Fungi</taxon>
        <taxon>Dikarya</taxon>
        <taxon>Ascomycota</taxon>
        <taxon>Pezizomycotina</taxon>
        <taxon>Dothideomycetes</taxon>
        <taxon>Dothideomycetes incertae sedis</taxon>
        <taxon>Patellariales</taxon>
        <taxon>Patellariaceae</taxon>
        <taxon>Patellaria</taxon>
    </lineage>
</organism>
<evidence type="ECO:0008006" key="3">
    <source>
        <dbReference type="Google" id="ProtNLM"/>
    </source>
</evidence>
<accession>A0A9P4VSZ1</accession>
<evidence type="ECO:0000313" key="2">
    <source>
        <dbReference type="Proteomes" id="UP000799429"/>
    </source>
</evidence>
<keyword evidence="2" id="KW-1185">Reference proteome</keyword>
<dbReference type="AlphaFoldDB" id="A0A9P4VSZ1"/>
<protein>
    <recommendedName>
        <fullName evidence="3">F-box domain-containing protein</fullName>
    </recommendedName>
</protein>
<reference evidence="1" key="1">
    <citation type="journal article" date="2020" name="Stud. Mycol.">
        <title>101 Dothideomycetes genomes: a test case for predicting lifestyles and emergence of pathogens.</title>
        <authorList>
            <person name="Haridas S."/>
            <person name="Albert R."/>
            <person name="Binder M."/>
            <person name="Bloem J."/>
            <person name="Labutti K."/>
            <person name="Salamov A."/>
            <person name="Andreopoulos B."/>
            <person name="Baker S."/>
            <person name="Barry K."/>
            <person name="Bills G."/>
            <person name="Bluhm B."/>
            <person name="Cannon C."/>
            <person name="Castanera R."/>
            <person name="Culley D."/>
            <person name="Daum C."/>
            <person name="Ezra D."/>
            <person name="Gonzalez J."/>
            <person name="Henrissat B."/>
            <person name="Kuo A."/>
            <person name="Liang C."/>
            <person name="Lipzen A."/>
            <person name="Lutzoni F."/>
            <person name="Magnuson J."/>
            <person name="Mondo S."/>
            <person name="Nolan M."/>
            <person name="Ohm R."/>
            <person name="Pangilinan J."/>
            <person name="Park H.-J."/>
            <person name="Ramirez L."/>
            <person name="Alfaro M."/>
            <person name="Sun H."/>
            <person name="Tritt A."/>
            <person name="Yoshinaga Y."/>
            <person name="Zwiers L.-H."/>
            <person name="Turgeon B."/>
            <person name="Goodwin S."/>
            <person name="Spatafora J."/>
            <person name="Crous P."/>
            <person name="Grigoriev I."/>
        </authorList>
    </citation>
    <scope>NUCLEOTIDE SEQUENCE</scope>
    <source>
        <strain evidence="1">CBS 101060</strain>
    </source>
</reference>